<feature type="compositionally biased region" description="Acidic residues" evidence="2">
    <location>
        <begin position="12"/>
        <end position="24"/>
    </location>
</feature>
<feature type="compositionally biased region" description="Acidic residues" evidence="2">
    <location>
        <begin position="49"/>
        <end position="84"/>
    </location>
</feature>
<feature type="domain" description="AATF leucine zipper-containing" evidence="4">
    <location>
        <begin position="120"/>
        <end position="261"/>
    </location>
</feature>
<dbReference type="PANTHER" id="PTHR15565">
    <property type="entry name" value="AATF PROTEIN APOPTOSIS ANTAGONIZING TRANSCRIPTION FACTOR"/>
    <property type="match status" value="1"/>
</dbReference>
<evidence type="ECO:0008006" key="7">
    <source>
        <dbReference type="Google" id="ProtNLM"/>
    </source>
</evidence>
<dbReference type="InterPro" id="IPR025160">
    <property type="entry name" value="AATF"/>
</dbReference>
<proteinExistence type="inferred from homology"/>
<evidence type="ECO:0000313" key="5">
    <source>
        <dbReference type="EMBL" id="KAG8363610.1"/>
    </source>
</evidence>
<dbReference type="EMBL" id="WHWC01000019">
    <property type="protein sequence ID" value="KAG8363610.1"/>
    <property type="molecule type" value="Genomic_DNA"/>
</dbReference>
<dbReference type="AlphaFoldDB" id="A0AAV6W9F5"/>
<evidence type="ECO:0000256" key="2">
    <source>
        <dbReference type="SAM" id="MobiDB-lite"/>
    </source>
</evidence>
<organism evidence="5 6">
    <name type="scientific">Buddleja alternifolia</name>
    <dbReference type="NCBI Taxonomy" id="168488"/>
    <lineage>
        <taxon>Eukaryota</taxon>
        <taxon>Viridiplantae</taxon>
        <taxon>Streptophyta</taxon>
        <taxon>Embryophyta</taxon>
        <taxon>Tracheophyta</taxon>
        <taxon>Spermatophyta</taxon>
        <taxon>Magnoliopsida</taxon>
        <taxon>eudicotyledons</taxon>
        <taxon>Gunneridae</taxon>
        <taxon>Pentapetalae</taxon>
        <taxon>asterids</taxon>
        <taxon>lamiids</taxon>
        <taxon>Lamiales</taxon>
        <taxon>Scrophulariaceae</taxon>
        <taxon>Buddlejeae</taxon>
        <taxon>Buddleja</taxon>
    </lineage>
</organism>
<keyword evidence="6" id="KW-1185">Reference proteome</keyword>
<reference evidence="5" key="1">
    <citation type="submission" date="2019-10" db="EMBL/GenBank/DDBJ databases">
        <authorList>
            <person name="Zhang R."/>
            <person name="Pan Y."/>
            <person name="Wang J."/>
            <person name="Ma R."/>
            <person name="Yu S."/>
        </authorList>
    </citation>
    <scope>NUCLEOTIDE SEQUENCE</scope>
    <source>
        <strain evidence="5">LA-IB0</strain>
        <tissue evidence="5">Leaf</tissue>
    </source>
</reference>
<dbReference type="PANTHER" id="PTHR15565:SF0">
    <property type="entry name" value="PROTEIN AATF"/>
    <property type="match status" value="1"/>
</dbReference>
<evidence type="ECO:0000256" key="1">
    <source>
        <dbReference type="ARBA" id="ARBA00008966"/>
    </source>
</evidence>
<comment type="caution">
    <text evidence="5">The sequence shown here is derived from an EMBL/GenBank/DDBJ whole genome shotgun (WGS) entry which is preliminary data.</text>
</comment>
<comment type="similarity">
    <text evidence="1">Belongs to the AATF family.</text>
</comment>
<protein>
    <recommendedName>
        <fullName evidence="7">Protein AATF</fullName>
    </recommendedName>
</protein>
<evidence type="ECO:0000259" key="3">
    <source>
        <dbReference type="Pfam" id="PF08164"/>
    </source>
</evidence>
<feature type="domain" description="Apoptosis-antagonizing transcription factor C-terminal" evidence="3">
    <location>
        <begin position="341"/>
        <end position="416"/>
    </location>
</feature>
<dbReference type="InterPro" id="IPR012617">
    <property type="entry name" value="AATF_C"/>
</dbReference>
<dbReference type="GO" id="GO:0005730">
    <property type="term" value="C:nucleolus"/>
    <property type="evidence" value="ECO:0007669"/>
    <property type="project" value="TreeGrafter"/>
</dbReference>
<dbReference type="InterPro" id="IPR039223">
    <property type="entry name" value="AATF/Bfr2"/>
</dbReference>
<sequence>MGKKKSRKTVEGDIDLEFDSDMDDTIMHVDNYAADRYHVEDKDDRSEDHEDDVEEDEDDGDQDEDDNEEEGSEEDEEEGTSDNDDVQKGEEMEELEKEYKELRNEEQDIWRNLKRHKDEDFQKGQAVKNQRALWDKTLEFRFLLQKAFSNSNRLPQEPVRSLFCDTDSGVSEAYSDLIVSSKNTLDSIMELQQALLENNPSITQPEEAIAVRDSKTVRDSKQLEASANSNGDIDEEWLQISRMQSRMASFRNKSIDKWQRKTQVTTGAAAIKDKLHAFNQSISEQVAAYMRDPSKMVKGMQQNRSLVAVFGNQVPDSADIIKQEETYTNGDPELLDDSDFYQQLLKEFFETIDPASSEAAFYALKRMQTKKRKIVDRRASKSRKIRYNIHEKIVNFMAPRPMDFPPMASKLFEDLFGLKTQKSASGA</sequence>
<dbReference type="Proteomes" id="UP000826271">
    <property type="component" value="Unassembled WGS sequence"/>
</dbReference>
<evidence type="ECO:0000259" key="4">
    <source>
        <dbReference type="Pfam" id="PF13339"/>
    </source>
</evidence>
<feature type="region of interest" description="Disordered" evidence="2">
    <location>
        <begin position="1"/>
        <end position="99"/>
    </location>
</feature>
<accession>A0AAV6W9F5</accession>
<dbReference type="Pfam" id="PF08164">
    <property type="entry name" value="TRAUB"/>
    <property type="match status" value="1"/>
</dbReference>
<gene>
    <name evidence="5" type="ORF">BUALT_Bualt19G0040400</name>
</gene>
<name>A0AAV6W9F5_9LAMI</name>
<evidence type="ECO:0000313" key="6">
    <source>
        <dbReference type="Proteomes" id="UP000826271"/>
    </source>
</evidence>
<dbReference type="Pfam" id="PF13339">
    <property type="entry name" value="AATF-Che1"/>
    <property type="match status" value="1"/>
</dbReference>
<feature type="compositionally biased region" description="Basic and acidic residues" evidence="2">
    <location>
        <begin position="33"/>
        <end position="48"/>
    </location>
</feature>